<reference evidence="2 3" key="1">
    <citation type="submission" date="2021-09" db="EMBL/GenBank/DDBJ databases">
        <title>Genomic insights and catalytic innovation underlie evolution of tropane alkaloids biosynthesis.</title>
        <authorList>
            <person name="Wang Y.-J."/>
            <person name="Tian T."/>
            <person name="Huang J.-P."/>
            <person name="Huang S.-X."/>
        </authorList>
    </citation>
    <scope>NUCLEOTIDE SEQUENCE [LARGE SCALE GENOMIC DNA]</scope>
    <source>
        <strain evidence="2">KIB-2018</strain>
        <tissue evidence="2">Leaf</tissue>
    </source>
</reference>
<dbReference type="AlphaFoldDB" id="A0AAV8SAP4"/>
<comment type="caution">
    <text evidence="2">The sequence shown here is derived from an EMBL/GenBank/DDBJ whole genome shotgun (WGS) entry which is preliminary data.</text>
</comment>
<evidence type="ECO:0000256" key="1">
    <source>
        <dbReference type="SAM" id="MobiDB-lite"/>
    </source>
</evidence>
<evidence type="ECO:0000313" key="3">
    <source>
        <dbReference type="Proteomes" id="UP001159364"/>
    </source>
</evidence>
<sequence length="190" mass="21721">MATSLMNELKPSVRKHAYRGHIGRHSICDVPHDSIRAPVRQKDASEGEKKVWVRGATRGLPRRSPILPYSREDADRLDPQPRRPKIELNRFPSFLSTSSYARMGDFQQIVVVIDNRLPFELDRAARGNRAALAESRRGRPCRDSPCDVSQDTIRASSDALLHYFVGQKHEVFRENSTISDLPTPKWPRPR</sequence>
<organism evidence="2 3">
    <name type="scientific">Erythroxylum novogranatense</name>
    <dbReference type="NCBI Taxonomy" id="1862640"/>
    <lineage>
        <taxon>Eukaryota</taxon>
        <taxon>Viridiplantae</taxon>
        <taxon>Streptophyta</taxon>
        <taxon>Embryophyta</taxon>
        <taxon>Tracheophyta</taxon>
        <taxon>Spermatophyta</taxon>
        <taxon>Magnoliopsida</taxon>
        <taxon>eudicotyledons</taxon>
        <taxon>Gunneridae</taxon>
        <taxon>Pentapetalae</taxon>
        <taxon>rosids</taxon>
        <taxon>fabids</taxon>
        <taxon>Malpighiales</taxon>
        <taxon>Erythroxylaceae</taxon>
        <taxon>Erythroxylum</taxon>
    </lineage>
</organism>
<keyword evidence="3" id="KW-1185">Reference proteome</keyword>
<dbReference type="EMBL" id="JAIWQS010000012">
    <property type="protein sequence ID" value="KAJ8749286.1"/>
    <property type="molecule type" value="Genomic_DNA"/>
</dbReference>
<feature type="region of interest" description="Disordered" evidence="1">
    <location>
        <begin position="63"/>
        <end position="83"/>
    </location>
</feature>
<accession>A0AAV8SAP4</accession>
<gene>
    <name evidence="2" type="ORF">K2173_018767</name>
</gene>
<name>A0AAV8SAP4_9ROSI</name>
<feature type="compositionally biased region" description="Basic and acidic residues" evidence="1">
    <location>
        <begin position="70"/>
        <end position="83"/>
    </location>
</feature>
<dbReference type="Proteomes" id="UP001159364">
    <property type="component" value="Linkage Group LG12"/>
</dbReference>
<proteinExistence type="predicted"/>
<evidence type="ECO:0000313" key="2">
    <source>
        <dbReference type="EMBL" id="KAJ8749286.1"/>
    </source>
</evidence>
<protein>
    <submittedName>
        <fullName evidence="2">Uncharacterized protein</fullName>
    </submittedName>
</protein>